<keyword evidence="3" id="KW-0564">Palmitate</keyword>
<dbReference type="HAMAP" id="MF_02071">
    <property type="entry name" value="RlpA"/>
    <property type="match status" value="1"/>
</dbReference>
<dbReference type="InterPro" id="IPR012997">
    <property type="entry name" value="RplA"/>
</dbReference>
<evidence type="ECO:0000313" key="6">
    <source>
        <dbReference type="EMBL" id="MFC7337961.1"/>
    </source>
</evidence>
<dbReference type="CDD" id="cd22268">
    <property type="entry name" value="DPBB_RlpA-like"/>
    <property type="match status" value="1"/>
</dbReference>
<keyword evidence="3" id="KW-1003">Cell membrane</keyword>
<accession>A0ABW2L8Z5</accession>
<evidence type="ECO:0000259" key="5">
    <source>
        <dbReference type="Pfam" id="PF03330"/>
    </source>
</evidence>
<dbReference type="NCBIfam" id="TIGR00413">
    <property type="entry name" value="rlpA"/>
    <property type="match status" value="1"/>
</dbReference>
<comment type="similarity">
    <text evidence="3 4">Belongs to the RlpA family.</text>
</comment>
<evidence type="ECO:0000256" key="4">
    <source>
        <dbReference type="RuleBase" id="RU003495"/>
    </source>
</evidence>
<dbReference type="PANTHER" id="PTHR34183:SF1">
    <property type="entry name" value="ENDOLYTIC PEPTIDOGLYCAN TRANSGLYCOSYLASE RLPA"/>
    <property type="match status" value="1"/>
</dbReference>
<dbReference type="Pfam" id="PF03330">
    <property type="entry name" value="DPBB_1"/>
    <property type="match status" value="1"/>
</dbReference>
<dbReference type="SUPFAM" id="SSF50685">
    <property type="entry name" value="Barwin-like endoglucanases"/>
    <property type="match status" value="1"/>
</dbReference>
<dbReference type="EC" id="4.2.2.-" evidence="3"/>
<reference evidence="7" key="1">
    <citation type="journal article" date="2019" name="Int. J. Syst. Evol. Microbiol.">
        <title>The Global Catalogue of Microorganisms (GCM) 10K type strain sequencing project: providing services to taxonomists for standard genome sequencing and annotation.</title>
        <authorList>
            <consortium name="The Broad Institute Genomics Platform"/>
            <consortium name="The Broad Institute Genome Sequencing Center for Infectious Disease"/>
            <person name="Wu L."/>
            <person name="Ma J."/>
        </authorList>
    </citation>
    <scope>NUCLEOTIDE SEQUENCE [LARGE SCALE GENOMIC DNA]</scope>
    <source>
        <strain evidence="7">CGMCC 4.1467</strain>
    </source>
</reference>
<dbReference type="Gene3D" id="2.40.40.10">
    <property type="entry name" value="RlpA-like domain"/>
    <property type="match status" value="1"/>
</dbReference>
<keyword evidence="1 3" id="KW-0456">Lyase</keyword>
<keyword evidence="3" id="KW-0472">Membrane</keyword>
<evidence type="ECO:0000313" key="7">
    <source>
        <dbReference type="Proteomes" id="UP001596472"/>
    </source>
</evidence>
<keyword evidence="2 3" id="KW-0961">Cell wall biogenesis/degradation</keyword>
<evidence type="ECO:0000256" key="1">
    <source>
        <dbReference type="ARBA" id="ARBA00023239"/>
    </source>
</evidence>
<name>A0ABW2L8Z5_9BACT</name>
<dbReference type="InterPro" id="IPR036908">
    <property type="entry name" value="RlpA-like_sf"/>
</dbReference>
<proteinExistence type="inferred from homology"/>
<keyword evidence="3" id="KW-0449">Lipoprotein</keyword>
<keyword evidence="7" id="KW-1185">Reference proteome</keyword>
<dbReference type="InterPro" id="IPR009009">
    <property type="entry name" value="RlpA-like_DPBB"/>
</dbReference>
<comment type="function">
    <text evidence="3">Lytic transglycosylase with a strong preference for naked glycan strands that lack stem peptides.</text>
</comment>
<evidence type="ECO:0000256" key="3">
    <source>
        <dbReference type="HAMAP-Rule" id="MF_02071"/>
    </source>
</evidence>
<dbReference type="PROSITE" id="PS51257">
    <property type="entry name" value="PROKAR_LIPOPROTEIN"/>
    <property type="match status" value="1"/>
</dbReference>
<evidence type="ECO:0000256" key="2">
    <source>
        <dbReference type="ARBA" id="ARBA00023316"/>
    </source>
</evidence>
<sequence length="167" mass="18705">MQKILSALLALAVVSCAHPRGNYKGYKNATYTVRGQTYHPMSVDEAIYYQDVGTASWFNESKFFGLKRGDTAIGEKVMPWHKIAAHKTLPLPCVVKVTNLSNGKSVKCRVNDRGPYIGDRIIDLSPRAAKKIGFYDQGLTTVEVEVLSVGDGKYKRKKPKKWFFGLF</sequence>
<gene>
    <name evidence="3" type="primary">rlpA</name>
    <name evidence="6" type="ORF">ACFQY0_12285</name>
</gene>
<dbReference type="Proteomes" id="UP001596472">
    <property type="component" value="Unassembled WGS sequence"/>
</dbReference>
<protein>
    <recommendedName>
        <fullName evidence="3">Probable endolytic peptidoglycan transglycosylase RlpA</fullName>
        <ecNumber evidence="3">4.2.2.-</ecNumber>
    </recommendedName>
</protein>
<comment type="subcellular location">
    <subcellularLocation>
        <location evidence="3">Cell membrane</location>
        <topology evidence="3">Lipid-anchor</topology>
    </subcellularLocation>
</comment>
<dbReference type="RefSeq" id="WP_379712767.1">
    <property type="nucleotide sequence ID" value="NZ_JBHTBS010000006.1"/>
</dbReference>
<dbReference type="EMBL" id="JBHTBS010000006">
    <property type="protein sequence ID" value="MFC7337961.1"/>
    <property type="molecule type" value="Genomic_DNA"/>
</dbReference>
<comment type="caution">
    <text evidence="6">The sequence shown here is derived from an EMBL/GenBank/DDBJ whole genome shotgun (WGS) entry which is preliminary data.</text>
</comment>
<dbReference type="InterPro" id="IPR034718">
    <property type="entry name" value="RlpA"/>
</dbReference>
<organism evidence="6 7">
    <name type="scientific">Haloferula chungangensis</name>
    <dbReference type="NCBI Taxonomy" id="1048331"/>
    <lineage>
        <taxon>Bacteria</taxon>
        <taxon>Pseudomonadati</taxon>
        <taxon>Verrucomicrobiota</taxon>
        <taxon>Verrucomicrobiia</taxon>
        <taxon>Verrucomicrobiales</taxon>
        <taxon>Verrucomicrobiaceae</taxon>
        <taxon>Haloferula</taxon>
    </lineage>
</organism>
<dbReference type="PANTHER" id="PTHR34183">
    <property type="entry name" value="ENDOLYTIC PEPTIDOGLYCAN TRANSGLYCOSYLASE RLPA"/>
    <property type="match status" value="1"/>
</dbReference>
<feature type="domain" description="RlpA-like protein double-psi beta-barrel" evidence="5">
    <location>
        <begin position="52"/>
        <end position="143"/>
    </location>
</feature>